<dbReference type="Proteomes" id="UP001244207">
    <property type="component" value="Unassembled WGS sequence"/>
</dbReference>
<proteinExistence type="predicted"/>
<keyword evidence="2" id="KW-1185">Reference proteome</keyword>
<gene>
    <name evidence="1" type="ORF">BDZ83DRAFT_440959</name>
</gene>
<evidence type="ECO:0000313" key="1">
    <source>
        <dbReference type="EMBL" id="KAK1721207.1"/>
    </source>
</evidence>
<organism evidence="1 2">
    <name type="scientific">Glomerella acutata</name>
    <name type="common">Colletotrichum acutatum</name>
    <dbReference type="NCBI Taxonomy" id="27357"/>
    <lineage>
        <taxon>Eukaryota</taxon>
        <taxon>Fungi</taxon>
        <taxon>Dikarya</taxon>
        <taxon>Ascomycota</taxon>
        <taxon>Pezizomycotina</taxon>
        <taxon>Sordariomycetes</taxon>
        <taxon>Hypocreomycetidae</taxon>
        <taxon>Glomerellales</taxon>
        <taxon>Glomerellaceae</taxon>
        <taxon>Colletotrichum</taxon>
        <taxon>Colletotrichum acutatum species complex</taxon>
    </lineage>
</organism>
<sequence>MGFQGEMESGADLSGIRAASRTILSPFFHGHSPSSPRVSTGRHVDGISQHSGCVILFCHLYFLPSHFCRVAYIILMSDISLALLILNPERLFTRLYVRCPWCCWNAGMIMAIAFRATQARIQSKRQFRSCYNLQRLAGLRMKRTLITAEKKHPLVSSQQRPNCLQLLDSSVMMVLSALFVFGSPKTRALHTIDILTLAPHRVWQQNRLNSYPITLENGTKLW</sequence>
<dbReference type="GeneID" id="85387004"/>
<evidence type="ECO:0000313" key="2">
    <source>
        <dbReference type="Proteomes" id="UP001244207"/>
    </source>
</evidence>
<reference evidence="1" key="1">
    <citation type="submission" date="2021-12" db="EMBL/GenBank/DDBJ databases">
        <title>Comparative genomics, transcriptomics and evolutionary studies reveal genomic signatures of adaptation to plant cell wall in hemibiotrophic fungi.</title>
        <authorList>
            <consortium name="DOE Joint Genome Institute"/>
            <person name="Baroncelli R."/>
            <person name="Diaz J.F."/>
            <person name="Benocci T."/>
            <person name="Peng M."/>
            <person name="Battaglia E."/>
            <person name="Haridas S."/>
            <person name="Andreopoulos W."/>
            <person name="Labutti K."/>
            <person name="Pangilinan J."/>
            <person name="Floch G.L."/>
            <person name="Makela M.R."/>
            <person name="Henrissat B."/>
            <person name="Grigoriev I.V."/>
            <person name="Crouch J.A."/>
            <person name="De Vries R.P."/>
            <person name="Sukno S.A."/>
            <person name="Thon M.R."/>
        </authorList>
    </citation>
    <scope>NUCLEOTIDE SEQUENCE</scope>
    <source>
        <strain evidence="1">CBS 112980</strain>
    </source>
</reference>
<protein>
    <submittedName>
        <fullName evidence="1">Uncharacterized protein</fullName>
    </submittedName>
</protein>
<accession>A0AAD8XEN9</accession>
<dbReference type="EMBL" id="JAHMHS010000087">
    <property type="protein sequence ID" value="KAK1721207.1"/>
    <property type="molecule type" value="Genomic_DNA"/>
</dbReference>
<dbReference type="AlphaFoldDB" id="A0AAD8XEN9"/>
<dbReference type="RefSeq" id="XP_060362003.1">
    <property type="nucleotide sequence ID" value="XM_060503105.1"/>
</dbReference>
<comment type="caution">
    <text evidence="1">The sequence shown here is derived from an EMBL/GenBank/DDBJ whole genome shotgun (WGS) entry which is preliminary data.</text>
</comment>
<name>A0AAD8XEN9_GLOAC</name>